<dbReference type="Proteomes" id="UP000475385">
    <property type="component" value="Unassembled WGS sequence"/>
</dbReference>
<comment type="caution">
    <text evidence="2">The sequence shown here is derived from an EMBL/GenBank/DDBJ whole genome shotgun (WGS) entry which is preliminary data.</text>
</comment>
<evidence type="ECO:0000313" key="2">
    <source>
        <dbReference type="EMBL" id="NGM20614.1"/>
    </source>
</evidence>
<dbReference type="RefSeq" id="WP_164694529.1">
    <property type="nucleotide sequence ID" value="NZ_JAAIKB010000004.1"/>
</dbReference>
<keyword evidence="3" id="KW-1185">Reference proteome</keyword>
<name>A0A6M1LL96_9PROT</name>
<evidence type="ECO:0000256" key="1">
    <source>
        <dbReference type="SAM" id="MobiDB-lite"/>
    </source>
</evidence>
<protein>
    <submittedName>
        <fullName evidence="2">Uncharacterized protein</fullName>
    </submittedName>
</protein>
<organism evidence="2 3">
    <name type="scientific">Falsiroseomonas algicola</name>
    <dbReference type="NCBI Taxonomy" id="2716930"/>
    <lineage>
        <taxon>Bacteria</taxon>
        <taxon>Pseudomonadati</taxon>
        <taxon>Pseudomonadota</taxon>
        <taxon>Alphaproteobacteria</taxon>
        <taxon>Acetobacterales</taxon>
        <taxon>Roseomonadaceae</taxon>
        <taxon>Falsiroseomonas</taxon>
    </lineage>
</organism>
<evidence type="ECO:0000313" key="3">
    <source>
        <dbReference type="Proteomes" id="UP000475385"/>
    </source>
</evidence>
<sequence>MEGQVLEGSPADGPASGRKRQAGLSEPGTAWALWPTFLRRTLAEEEMARAR</sequence>
<accession>A0A6M1LL96</accession>
<proteinExistence type="predicted"/>
<feature type="region of interest" description="Disordered" evidence="1">
    <location>
        <begin position="1"/>
        <end position="27"/>
    </location>
</feature>
<gene>
    <name evidence="2" type="ORF">G3576_11365</name>
</gene>
<dbReference type="AlphaFoldDB" id="A0A6M1LL96"/>
<reference evidence="2 3" key="1">
    <citation type="submission" date="2020-03" db="EMBL/GenBank/DDBJ databases">
        <title>Roseomonas stagni sp. nov., isolated from pond water in Japan.</title>
        <authorList>
            <person name="Furuhata K."/>
            <person name="Miyamoto H."/>
            <person name="Goto K."/>
        </authorList>
    </citation>
    <scope>NUCLEOTIDE SEQUENCE [LARGE SCALE GENOMIC DNA]</scope>
    <source>
        <strain evidence="2 3">PeD5</strain>
    </source>
</reference>
<dbReference type="EMBL" id="JAAIKB010000004">
    <property type="protein sequence ID" value="NGM20614.1"/>
    <property type="molecule type" value="Genomic_DNA"/>
</dbReference>